<evidence type="ECO:0000313" key="5">
    <source>
        <dbReference type="Proteomes" id="UP000189933"/>
    </source>
</evidence>
<dbReference type="PANTHER" id="PTHR30487:SF0">
    <property type="entry name" value="PREPILIN LEADER PEPTIDASE_N-METHYLTRANSFERASE-RELATED"/>
    <property type="match status" value="1"/>
</dbReference>
<feature type="transmembrane region" description="Helical" evidence="2">
    <location>
        <begin position="49"/>
        <end position="67"/>
    </location>
</feature>
<accession>A0A1T4REF4</accession>
<feature type="transmembrane region" description="Helical" evidence="2">
    <location>
        <begin position="19"/>
        <end position="37"/>
    </location>
</feature>
<dbReference type="PANTHER" id="PTHR30487">
    <property type="entry name" value="TYPE 4 PREPILIN-LIKE PROTEINS LEADER PEPTIDE-PROCESSING ENZYME"/>
    <property type="match status" value="1"/>
</dbReference>
<dbReference type="GO" id="GO:0006465">
    <property type="term" value="P:signal peptide processing"/>
    <property type="evidence" value="ECO:0007669"/>
    <property type="project" value="TreeGrafter"/>
</dbReference>
<keyword evidence="5" id="KW-1185">Reference proteome</keyword>
<gene>
    <name evidence="4" type="ORF">SAMN02745885_02074</name>
</gene>
<dbReference type="GO" id="GO:0004190">
    <property type="term" value="F:aspartic-type endopeptidase activity"/>
    <property type="evidence" value="ECO:0007669"/>
    <property type="project" value="InterPro"/>
</dbReference>
<keyword evidence="2" id="KW-1133">Transmembrane helix</keyword>
<feature type="transmembrane region" description="Helical" evidence="2">
    <location>
        <begin position="148"/>
        <end position="166"/>
    </location>
</feature>
<dbReference type="InterPro" id="IPR000045">
    <property type="entry name" value="Prepilin_IV_endopep_pep"/>
</dbReference>
<dbReference type="Pfam" id="PF01478">
    <property type="entry name" value="Peptidase_A24"/>
    <property type="match status" value="1"/>
</dbReference>
<organism evidence="4 5">
    <name type="scientific">Carboxydocella sporoproducens DSM 16521</name>
    <dbReference type="NCBI Taxonomy" id="1121270"/>
    <lineage>
        <taxon>Bacteria</taxon>
        <taxon>Bacillati</taxon>
        <taxon>Bacillota</taxon>
        <taxon>Clostridia</taxon>
        <taxon>Eubacteriales</taxon>
        <taxon>Clostridiales Family XVI. Incertae Sedis</taxon>
        <taxon>Carboxydocella</taxon>
    </lineage>
</organism>
<comment type="similarity">
    <text evidence="1">Belongs to the peptidase A24 family.</text>
</comment>
<sequence>MFWVIITLAIYYDWRYRRIPNWLVLYTLPLIWGWHYYQGGWPELKGSLLGWLVGLGLLILPFLVGGMGAGDVKFLAAIGAWAGGKVALYTFLAGAILGGLWLCGRLLWQQGWAGFKQTWSKAGARLFVGLFTGQWWKEETSQTDPTAIPYAIPLSLGYLLVTLWLGR</sequence>
<dbReference type="Gene3D" id="1.20.120.1220">
    <property type="match status" value="1"/>
</dbReference>
<dbReference type="AlphaFoldDB" id="A0A1T4REF4"/>
<protein>
    <submittedName>
        <fullName evidence="4">Prepilin peptidase CpaA</fullName>
    </submittedName>
</protein>
<evidence type="ECO:0000256" key="2">
    <source>
        <dbReference type="SAM" id="Phobius"/>
    </source>
</evidence>
<reference evidence="5" key="1">
    <citation type="submission" date="2017-02" db="EMBL/GenBank/DDBJ databases">
        <authorList>
            <person name="Varghese N."/>
            <person name="Submissions S."/>
        </authorList>
    </citation>
    <scope>NUCLEOTIDE SEQUENCE [LARGE SCALE GENOMIC DNA]</scope>
    <source>
        <strain evidence="5">DSM 16521</strain>
    </source>
</reference>
<feature type="transmembrane region" description="Helical" evidence="2">
    <location>
        <begin position="87"/>
        <end position="107"/>
    </location>
</feature>
<proteinExistence type="inferred from homology"/>
<feature type="domain" description="Prepilin type IV endopeptidase peptidase" evidence="3">
    <location>
        <begin position="4"/>
        <end position="102"/>
    </location>
</feature>
<evidence type="ECO:0000256" key="1">
    <source>
        <dbReference type="ARBA" id="ARBA00005801"/>
    </source>
</evidence>
<dbReference type="RefSeq" id="WP_159071977.1">
    <property type="nucleotide sequence ID" value="NZ_FUXM01000029.1"/>
</dbReference>
<dbReference type="EMBL" id="FUXM01000029">
    <property type="protein sequence ID" value="SKA14410.1"/>
    <property type="molecule type" value="Genomic_DNA"/>
</dbReference>
<keyword evidence="2" id="KW-0472">Membrane</keyword>
<evidence type="ECO:0000313" key="4">
    <source>
        <dbReference type="EMBL" id="SKA14410.1"/>
    </source>
</evidence>
<dbReference type="InterPro" id="IPR050882">
    <property type="entry name" value="Prepilin_peptidase/N-MTase"/>
</dbReference>
<dbReference type="GO" id="GO:0005886">
    <property type="term" value="C:plasma membrane"/>
    <property type="evidence" value="ECO:0007669"/>
    <property type="project" value="TreeGrafter"/>
</dbReference>
<keyword evidence="2" id="KW-0812">Transmembrane</keyword>
<evidence type="ECO:0000259" key="3">
    <source>
        <dbReference type="Pfam" id="PF01478"/>
    </source>
</evidence>
<dbReference type="OrthoDB" id="5508079at2"/>
<dbReference type="Proteomes" id="UP000189933">
    <property type="component" value="Unassembled WGS sequence"/>
</dbReference>
<name>A0A1T4REF4_9FIRM</name>